<reference evidence="7 8" key="1">
    <citation type="submission" date="2016-05" db="EMBL/GenBank/DDBJ databases">
        <title>Genome sequencing reveals origins of a unique bacterial endosymbiosis in the earliest lineages of terrestrial Fungi.</title>
        <authorList>
            <consortium name="DOE Joint Genome Institute"/>
            <person name="Uehling J."/>
            <person name="Gryganskyi A."/>
            <person name="Hameed K."/>
            <person name="Tschaplinski T."/>
            <person name="Misztal P."/>
            <person name="Wu S."/>
            <person name="Desiro A."/>
            <person name="Vande Pol N."/>
            <person name="Du Z.-Y."/>
            <person name="Zienkiewicz A."/>
            <person name="Zienkiewicz K."/>
            <person name="Morin E."/>
            <person name="Tisserant E."/>
            <person name="Splivallo R."/>
            <person name="Hainaut M."/>
            <person name="Henrissat B."/>
            <person name="Ohm R."/>
            <person name="Kuo A."/>
            <person name="Yan J."/>
            <person name="Lipzen A."/>
            <person name="Nolan M."/>
            <person name="Labutti K."/>
            <person name="Barry K."/>
            <person name="Goldstein A."/>
            <person name="Labbe J."/>
            <person name="Schadt C."/>
            <person name="Tuskan G."/>
            <person name="Grigoriev I."/>
            <person name="Martin F."/>
            <person name="Vilgalys R."/>
            <person name="Bonito G."/>
        </authorList>
    </citation>
    <scope>NUCLEOTIDE SEQUENCE [LARGE SCALE GENOMIC DNA]</scope>
    <source>
        <strain evidence="7 8">AG-77</strain>
    </source>
</reference>
<dbReference type="GO" id="GO:0016020">
    <property type="term" value="C:membrane"/>
    <property type="evidence" value="ECO:0007669"/>
    <property type="project" value="UniProtKB-SubCell"/>
</dbReference>
<dbReference type="InterPro" id="IPR018499">
    <property type="entry name" value="Tetraspanin/Peripherin"/>
</dbReference>
<evidence type="ECO:0000313" key="8">
    <source>
        <dbReference type="Proteomes" id="UP000078512"/>
    </source>
</evidence>
<comment type="subcellular location">
    <subcellularLocation>
        <location evidence="1">Membrane</location>
        <topology evidence="1">Multi-pass membrane protein</topology>
    </subcellularLocation>
</comment>
<organism evidence="7 8">
    <name type="scientific">Linnemannia elongata AG-77</name>
    <dbReference type="NCBI Taxonomy" id="1314771"/>
    <lineage>
        <taxon>Eukaryota</taxon>
        <taxon>Fungi</taxon>
        <taxon>Fungi incertae sedis</taxon>
        <taxon>Mucoromycota</taxon>
        <taxon>Mortierellomycotina</taxon>
        <taxon>Mortierellomycetes</taxon>
        <taxon>Mortierellales</taxon>
        <taxon>Mortierellaceae</taxon>
        <taxon>Linnemannia</taxon>
    </lineage>
</organism>
<accession>A0A197JVZ5</accession>
<evidence type="ECO:0000256" key="2">
    <source>
        <dbReference type="ARBA" id="ARBA00022692"/>
    </source>
</evidence>
<feature type="transmembrane region" description="Helical" evidence="6">
    <location>
        <begin position="208"/>
        <end position="229"/>
    </location>
</feature>
<dbReference type="OrthoDB" id="2156690at2759"/>
<dbReference type="AlphaFoldDB" id="A0A197JVZ5"/>
<feature type="transmembrane region" description="Helical" evidence="6">
    <location>
        <begin position="249"/>
        <end position="272"/>
    </location>
</feature>
<feature type="transmembrane region" description="Helical" evidence="6">
    <location>
        <begin position="279"/>
        <end position="301"/>
    </location>
</feature>
<name>A0A197JVZ5_9FUNG</name>
<evidence type="ECO:0000313" key="7">
    <source>
        <dbReference type="EMBL" id="OAQ28459.1"/>
    </source>
</evidence>
<sequence>MSYNPVNTDSRSNSPVPFDRHYLPYGQQPQQRSSTDQSRPFASNQLADASPLTRHQQLIQQIPSRDPFQSSLYESSPAGSPSFSRSNLRNQQQPHHQGHQGYSDISLNNDPLTSDLRRPASPAMRAHHGPGAGGAMTPNSGRSFDARDNSSSRSSAHNLAIGTDRNYNLTETDMTLEGLTERWNAYQAWWAKQYKEQPFYRLWTRSKWILLFSAVLLLGYSGALFAVSLGYMLGHFENSVVVMEFHSNLIYLAMGGSVLGILSAIVGLIGIFKENRAWLSLYTIVLWPVFAVYISIGYIAFRRAKNHLRVHLRDEWIHSYSREQRLLVQRQLKCCGYQDSMSYGEYDLRCFPMINLPGCLHKYNVYEDNVLTTAWTISFGLAPVQLFVMIAALMCSNHVDGMLRSGRPGLKSFKEQ</sequence>
<evidence type="ECO:0000256" key="6">
    <source>
        <dbReference type="SAM" id="Phobius"/>
    </source>
</evidence>
<feature type="compositionally biased region" description="Polar residues" evidence="5">
    <location>
        <begin position="27"/>
        <end position="51"/>
    </location>
</feature>
<keyword evidence="8" id="KW-1185">Reference proteome</keyword>
<dbReference type="EMBL" id="KV442048">
    <property type="protein sequence ID" value="OAQ28459.1"/>
    <property type="molecule type" value="Genomic_DNA"/>
</dbReference>
<evidence type="ECO:0000256" key="5">
    <source>
        <dbReference type="SAM" id="MobiDB-lite"/>
    </source>
</evidence>
<feature type="region of interest" description="Disordered" evidence="5">
    <location>
        <begin position="1"/>
        <end position="51"/>
    </location>
</feature>
<evidence type="ECO:0008006" key="9">
    <source>
        <dbReference type="Google" id="ProtNLM"/>
    </source>
</evidence>
<protein>
    <recommendedName>
        <fullName evidence="9">Tetraspanin Tsp2</fullName>
    </recommendedName>
</protein>
<dbReference type="Pfam" id="PF00335">
    <property type="entry name" value="Tetraspanin"/>
    <property type="match status" value="1"/>
</dbReference>
<feature type="transmembrane region" description="Helical" evidence="6">
    <location>
        <begin position="374"/>
        <end position="395"/>
    </location>
</feature>
<feature type="compositionally biased region" description="Low complexity" evidence="5">
    <location>
        <begin position="75"/>
        <end position="101"/>
    </location>
</feature>
<evidence type="ECO:0000256" key="1">
    <source>
        <dbReference type="ARBA" id="ARBA00004141"/>
    </source>
</evidence>
<feature type="region of interest" description="Disordered" evidence="5">
    <location>
        <begin position="65"/>
        <end position="157"/>
    </location>
</feature>
<feature type="compositionally biased region" description="Polar residues" evidence="5">
    <location>
        <begin position="1"/>
        <end position="15"/>
    </location>
</feature>
<gene>
    <name evidence="7" type="ORF">K457DRAFT_138573</name>
</gene>
<keyword evidence="4 6" id="KW-0472">Membrane</keyword>
<dbReference type="STRING" id="1314771.A0A197JVZ5"/>
<keyword evidence="3 6" id="KW-1133">Transmembrane helix</keyword>
<evidence type="ECO:0000256" key="4">
    <source>
        <dbReference type="ARBA" id="ARBA00023136"/>
    </source>
</evidence>
<feature type="compositionally biased region" description="Polar residues" evidence="5">
    <location>
        <begin position="65"/>
        <end position="74"/>
    </location>
</feature>
<evidence type="ECO:0000256" key="3">
    <source>
        <dbReference type="ARBA" id="ARBA00022989"/>
    </source>
</evidence>
<dbReference type="Proteomes" id="UP000078512">
    <property type="component" value="Unassembled WGS sequence"/>
</dbReference>
<keyword evidence="2 6" id="KW-0812">Transmembrane</keyword>
<proteinExistence type="predicted"/>
<feature type="compositionally biased region" description="Polar residues" evidence="5">
    <location>
        <begin position="103"/>
        <end position="112"/>
    </location>
</feature>